<dbReference type="GO" id="GO:0004803">
    <property type="term" value="F:transposase activity"/>
    <property type="evidence" value="ECO:0007669"/>
    <property type="project" value="InterPro"/>
</dbReference>
<dbReference type="InterPro" id="IPR018289">
    <property type="entry name" value="MULE_transposase_dom"/>
</dbReference>
<dbReference type="Proteomes" id="UP000289738">
    <property type="component" value="Chromosome A07"/>
</dbReference>
<keyword evidence="1" id="KW-0815">Transposition</keyword>
<evidence type="ECO:0000313" key="5">
    <source>
        <dbReference type="EMBL" id="RYR48503.1"/>
    </source>
</evidence>
<dbReference type="AlphaFoldDB" id="A0A445CCC5"/>
<keyword evidence="6" id="KW-1185">Reference proteome</keyword>
<feature type="domain" description="MULE transposase" evidence="4">
    <location>
        <begin position="3"/>
        <end position="89"/>
    </location>
</feature>
<keyword evidence="3" id="KW-0233">DNA recombination</keyword>
<gene>
    <name evidence="5" type="ORF">Ahy_A07g034525</name>
</gene>
<evidence type="ECO:0000256" key="2">
    <source>
        <dbReference type="ARBA" id="ARBA00023125"/>
    </source>
</evidence>
<dbReference type="EMBL" id="SDMP01000007">
    <property type="protein sequence ID" value="RYR48503.1"/>
    <property type="molecule type" value="Genomic_DNA"/>
</dbReference>
<reference evidence="5 6" key="1">
    <citation type="submission" date="2019-01" db="EMBL/GenBank/DDBJ databases">
        <title>Sequencing of cultivated peanut Arachis hypogaea provides insights into genome evolution and oil improvement.</title>
        <authorList>
            <person name="Chen X."/>
        </authorList>
    </citation>
    <scope>NUCLEOTIDE SEQUENCE [LARGE SCALE GENOMIC DNA]</scope>
    <source>
        <strain evidence="6">cv. Fuhuasheng</strain>
        <tissue evidence="5">Leaves</tissue>
    </source>
</reference>
<dbReference type="PANTHER" id="PTHR31973">
    <property type="entry name" value="POLYPROTEIN, PUTATIVE-RELATED"/>
    <property type="match status" value="1"/>
</dbReference>
<evidence type="ECO:0000256" key="3">
    <source>
        <dbReference type="ARBA" id="ARBA00023172"/>
    </source>
</evidence>
<sequence>MQKTRFGGQILSAVGLDTNHHIYVIAWAIVRVENTETWRWFLELLHQDLGYYKDHGWCFISDIQKGLISALKVVMPDVHHRFCVWHLWKIFNKNWKDLQLRRLLWECARATTYQEFRDGMDKIKSHKPKLDSICNNAYEVFNSKIKDAQAKPIITLLEEVRMFVMRTIAKNKVKLQNHTAESPRWKCINRKKCMKEEEEEEMKKTKRRSV</sequence>
<dbReference type="GO" id="GO:0003677">
    <property type="term" value="F:DNA binding"/>
    <property type="evidence" value="ECO:0007669"/>
    <property type="project" value="UniProtKB-KW"/>
</dbReference>
<dbReference type="GO" id="GO:0006313">
    <property type="term" value="P:DNA transposition"/>
    <property type="evidence" value="ECO:0007669"/>
    <property type="project" value="InterPro"/>
</dbReference>
<accession>A0A445CCC5</accession>
<organism evidence="5 6">
    <name type="scientific">Arachis hypogaea</name>
    <name type="common">Peanut</name>
    <dbReference type="NCBI Taxonomy" id="3818"/>
    <lineage>
        <taxon>Eukaryota</taxon>
        <taxon>Viridiplantae</taxon>
        <taxon>Streptophyta</taxon>
        <taxon>Embryophyta</taxon>
        <taxon>Tracheophyta</taxon>
        <taxon>Spermatophyta</taxon>
        <taxon>Magnoliopsida</taxon>
        <taxon>eudicotyledons</taxon>
        <taxon>Gunneridae</taxon>
        <taxon>Pentapetalae</taxon>
        <taxon>rosids</taxon>
        <taxon>fabids</taxon>
        <taxon>Fabales</taxon>
        <taxon>Fabaceae</taxon>
        <taxon>Papilionoideae</taxon>
        <taxon>50 kb inversion clade</taxon>
        <taxon>dalbergioids sensu lato</taxon>
        <taxon>Dalbergieae</taxon>
        <taxon>Pterocarpus clade</taxon>
        <taxon>Arachis</taxon>
    </lineage>
</organism>
<name>A0A445CCC5_ARAHY</name>
<evidence type="ECO:0000313" key="6">
    <source>
        <dbReference type="Proteomes" id="UP000289738"/>
    </source>
</evidence>
<comment type="caution">
    <text evidence="5">The sequence shown here is derived from an EMBL/GenBank/DDBJ whole genome shotgun (WGS) entry which is preliminary data.</text>
</comment>
<dbReference type="Pfam" id="PF10551">
    <property type="entry name" value="MULE"/>
    <property type="match status" value="1"/>
</dbReference>
<proteinExistence type="predicted"/>
<dbReference type="STRING" id="3818.A0A445CCC5"/>
<dbReference type="PROSITE" id="PS01007">
    <property type="entry name" value="TRANSPOSASE_MUTATOR"/>
    <property type="match status" value="1"/>
</dbReference>
<dbReference type="PANTHER" id="PTHR31973:SF187">
    <property type="entry name" value="MUTATOR TRANSPOSASE MUDRA PROTEIN"/>
    <property type="match status" value="1"/>
</dbReference>
<evidence type="ECO:0000256" key="1">
    <source>
        <dbReference type="ARBA" id="ARBA00022578"/>
    </source>
</evidence>
<keyword evidence="2" id="KW-0238">DNA-binding</keyword>
<protein>
    <recommendedName>
        <fullName evidence="4">MULE transposase domain-containing protein</fullName>
    </recommendedName>
</protein>
<evidence type="ECO:0000259" key="4">
    <source>
        <dbReference type="Pfam" id="PF10551"/>
    </source>
</evidence>
<dbReference type="InterPro" id="IPR001207">
    <property type="entry name" value="Transposase_mutator"/>
</dbReference>